<proteinExistence type="predicted"/>
<feature type="compositionally biased region" description="Basic residues" evidence="1">
    <location>
        <begin position="183"/>
        <end position="209"/>
    </location>
</feature>
<dbReference type="EMBL" id="BAAFSV010000001">
    <property type="protein sequence ID" value="GAB1311814.1"/>
    <property type="molecule type" value="Genomic_DNA"/>
</dbReference>
<gene>
    <name evidence="2" type="ORF">MFIFM68171_02024</name>
</gene>
<organism evidence="2 3">
    <name type="scientific">Madurella fahalii</name>
    <dbReference type="NCBI Taxonomy" id="1157608"/>
    <lineage>
        <taxon>Eukaryota</taxon>
        <taxon>Fungi</taxon>
        <taxon>Dikarya</taxon>
        <taxon>Ascomycota</taxon>
        <taxon>Pezizomycotina</taxon>
        <taxon>Sordariomycetes</taxon>
        <taxon>Sordariomycetidae</taxon>
        <taxon>Sordariales</taxon>
        <taxon>Sordariales incertae sedis</taxon>
        <taxon>Madurella</taxon>
    </lineage>
</organism>
<feature type="compositionally biased region" description="Polar residues" evidence="1">
    <location>
        <begin position="130"/>
        <end position="141"/>
    </location>
</feature>
<evidence type="ECO:0000313" key="3">
    <source>
        <dbReference type="Proteomes" id="UP001628179"/>
    </source>
</evidence>
<dbReference type="Proteomes" id="UP001628179">
    <property type="component" value="Unassembled WGS sequence"/>
</dbReference>
<feature type="region of interest" description="Disordered" evidence="1">
    <location>
        <begin position="122"/>
        <end position="212"/>
    </location>
</feature>
<dbReference type="GeneID" id="98172769"/>
<protein>
    <submittedName>
        <fullName evidence="2">Uncharacterized protein</fullName>
    </submittedName>
</protein>
<evidence type="ECO:0000313" key="2">
    <source>
        <dbReference type="EMBL" id="GAB1311814.1"/>
    </source>
</evidence>
<sequence length="241" mass="27060">MDDEVEGVLRLVGRHWSHQVIGKVVLVLDEIYMEQHIYVKIVAQAILRGGQDLDSLDYVAMIIGIMAFTNCVTPCSWPTAASKLPEPRKAHICGFLADFNHPERNPIWRKYLRGPLPLSFLKPAPPPSPTSQAVKSLSTRKSTTKRLPGAPPPPSLNPAENILLAQHGSDADDEREDSSGNAKTRKKRLKWLRHPRRHSQPRQRSRHRPGLAQAVEALLARWPPVDVLKQVVSQSWPPGKY</sequence>
<accession>A0ABQ0G260</accession>
<comment type="caution">
    <text evidence="2">The sequence shown here is derived from an EMBL/GenBank/DDBJ whole genome shotgun (WGS) entry which is preliminary data.</text>
</comment>
<dbReference type="RefSeq" id="XP_070913547.1">
    <property type="nucleotide sequence ID" value="XM_071057446.1"/>
</dbReference>
<name>A0ABQ0G260_9PEZI</name>
<reference evidence="2 3" key="1">
    <citation type="submission" date="2024-09" db="EMBL/GenBank/DDBJ databases">
        <title>Itraconazole resistance in Madurella fahalii resulting from another homologue of gene encoding cytochrome P450 14-alpha sterol demethylase (CYP51).</title>
        <authorList>
            <person name="Yoshioka I."/>
            <person name="Fahal A.H."/>
            <person name="Kaneko S."/>
            <person name="Yaguchi T."/>
        </authorList>
    </citation>
    <scope>NUCLEOTIDE SEQUENCE [LARGE SCALE GENOMIC DNA]</scope>
    <source>
        <strain evidence="2 3">IFM 68171</strain>
    </source>
</reference>
<keyword evidence="3" id="KW-1185">Reference proteome</keyword>
<evidence type="ECO:0000256" key="1">
    <source>
        <dbReference type="SAM" id="MobiDB-lite"/>
    </source>
</evidence>